<evidence type="ECO:0000313" key="2">
    <source>
        <dbReference type="Proteomes" id="UP001490365"/>
    </source>
</evidence>
<organism evidence="1 2">
    <name type="scientific">Streptomyces sp. 900105755</name>
    <dbReference type="NCBI Taxonomy" id="3154389"/>
    <lineage>
        <taxon>Bacteria</taxon>
        <taxon>Bacillati</taxon>
        <taxon>Actinomycetota</taxon>
        <taxon>Actinomycetes</taxon>
        <taxon>Kitasatosporales</taxon>
        <taxon>Streptomycetaceae</taxon>
        <taxon>Streptomyces</taxon>
    </lineage>
</organism>
<gene>
    <name evidence="1" type="ORF">ABT211_31125</name>
</gene>
<accession>A0ABV1TNW5</accession>
<dbReference type="RefSeq" id="WP_307070365.1">
    <property type="nucleotide sequence ID" value="NZ_JBEOZM010000017.1"/>
</dbReference>
<evidence type="ECO:0000313" key="1">
    <source>
        <dbReference type="EMBL" id="MER6271711.1"/>
    </source>
</evidence>
<protein>
    <submittedName>
        <fullName evidence="1">Uncharacterized protein</fullName>
    </submittedName>
</protein>
<reference evidence="1 2" key="1">
    <citation type="submission" date="2024-06" db="EMBL/GenBank/DDBJ databases">
        <title>The Natural Products Discovery Center: Release of the First 8490 Sequenced Strains for Exploring Actinobacteria Biosynthetic Diversity.</title>
        <authorList>
            <person name="Kalkreuter E."/>
            <person name="Kautsar S.A."/>
            <person name="Yang D."/>
            <person name="Bader C.D."/>
            <person name="Teijaro C.N."/>
            <person name="Fluegel L."/>
            <person name="Davis C.M."/>
            <person name="Simpson J.R."/>
            <person name="Lauterbach L."/>
            <person name="Steele A.D."/>
            <person name="Gui C."/>
            <person name="Meng S."/>
            <person name="Li G."/>
            <person name="Viehrig K."/>
            <person name="Ye F."/>
            <person name="Su P."/>
            <person name="Kiefer A.F."/>
            <person name="Nichols A."/>
            <person name="Cepeda A.J."/>
            <person name="Yan W."/>
            <person name="Fan B."/>
            <person name="Jiang Y."/>
            <person name="Adhikari A."/>
            <person name="Zheng C.-J."/>
            <person name="Schuster L."/>
            <person name="Cowan T.M."/>
            <person name="Smanski M.J."/>
            <person name="Chevrette M.G."/>
            <person name="De Carvalho L.P.S."/>
            <person name="Shen B."/>
        </authorList>
    </citation>
    <scope>NUCLEOTIDE SEQUENCE [LARGE SCALE GENOMIC DNA]</scope>
    <source>
        <strain evidence="1 2">NPDC001694</strain>
    </source>
</reference>
<dbReference type="EMBL" id="JBEOZM010000017">
    <property type="protein sequence ID" value="MER6271711.1"/>
    <property type="molecule type" value="Genomic_DNA"/>
</dbReference>
<name>A0ABV1TNW5_9ACTN</name>
<sequence>MIDDLAEERGDGVQQGIEYGAELGRRLGCVQSRAVGAQVRGGEGLVRQGVPGPEGGGIAIGPAVQVASGGGAGVVGVDLVGGAADVVVKLEVGVLQGFSKSRVSQVPSDGGCCT</sequence>
<comment type="caution">
    <text evidence="1">The sequence shown here is derived from an EMBL/GenBank/DDBJ whole genome shotgun (WGS) entry which is preliminary data.</text>
</comment>
<keyword evidence="2" id="KW-1185">Reference proteome</keyword>
<proteinExistence type="predicted"/>
<dbReference type="Proteomes" id="UP001490365">
    <property type="component" value="Unassembled WGS sequence"/>
</dbReference>